<comment type="caution">
    <text evidence="3">The sequence shown here is derived from an EMBL/GenBank/DDBJ whole genome shotgun (WGS) entry which is preliminary data.</text>
</comment>
<proteinExistence type="predicted"/>
<dbReference type="PROSITE" id="PS00028">
    <property type="entry name" value="ZINC_FINGER_C2H2_1"/>
    <property type="match status" value="2"/>
</dbReference>
<feature type="domain" description="C2H2-type" evidence="2">
    <location>
        <begin position="59"/>
        <end position="82"/>
    </location>
</feature>
<feature type="region of interest" description="Disordered" evidence="1">
    <location>
        <begin position="517"/>
        <end position="568"/>
    </location>
</feature>
<protein>
    <recommendedName>
        <fullName evidence="2">C2H2-type domain-containing protein</fullName>
    </recommendedName>
</protein>
<sequence length="568" mass="64276">MAPPSVFDRFERISTFPFARQTSGGLRNRIPAVEGNDCSGSEPVGPQAPTTEAVEILRCFRKSCGCVFSDYSSWREHNTNCHVPSTRYQCVFTKCAESFASDSPDTFIRHQKMHRMWVCKGIGCFLQFDKRDKALKHATKDHKFESPGDWIKETWNMAPPKRKKETRSQVGMELELANLMEDLEAKTLSKANSNSVHPFDNAHPPGSGEIRPNGHIVHVTLPSAIFACVADQLNILNGLLDHHSLIPTVSESQKLQRALDMLQEKLRIGENRQTVPDGWNGNFDFNAPIRSLAHAGVGSPATNDQDILSRIKRPQHLSPQLPSDTAASHAHEGLPYIVSQSEGDSDEDLDQAQETLVTDKEPRQAKNIEKSEQIRYFEAMQKCCTEAAFNFYRRHKPHLDTINDRSSKPLCQTAKRGPIESSTDLSLPHWTHLLRRISDARGLQTEMVSRIESFNGDISPVDELQHAFKKEKVKSDRDLLALIQLTRNFCWQLKDWDKCKDLDDLYTMVDKEIRQVKRNDSQTSRKRRPRLVRGEDSSGGSGFGVRAPHRQSATWPRAVPEAEDDCET</sequence>
<evidence type="ECO:0000313" key="3">
    <source>
        <dbReference type="EMBL" id="KAL0640264.1"/>
    </source>
</evidence>
<feature type="domain" description="C2H2-type" evidence="2">
    <location>
        <begin position="119"/>
        <end position="142"/>
    </location>
</feature>
<evidence type="ECO:0000259" key="2">
    <source>
        <dbReference type="PROSITE" id="PS00028"/>
    </source>
</evidence>
<dbReference type="EMBL" id="JBBBZM010000004">
    <property type="protein sequence ID" value="KAL0640264.1"/>
    <property type="molecule type" value="Genomic_DNA"/>
</dbReference>
<accession>A0ABR3GWE6</accession>
<dbReference type="Proteomes" id="UP001447188">
    <property type="component" value="Unassembled WGS sequence"/>
</dbReference>
<gene>
    <name evidence="3" type="ORF">Q9L58_000544</name>
</gene>
<evidence type="ECO:0000256" key="1">
    <source>
        <dbReference type="SAM" id="MobiDB-lite"/>
    </source>
</evidence>
<evidence type="ECO:0000313" key="4">
    <source>
        <dbReference type="Proteomes" id="UP001447188"/>
    </source>
</evidence>
<name>A0ABR3GWE6_9PEZI</name>
<dbReference type="InterPro" id="IPR013087">
    <property type="entry name" value="Znf_C2H2_type"/>
</dbReference>
<dbReference type="SMART" id="SM00355">
    <property type="entry name" value="ZnF_C2H2"/>
    <property type="match status" value="3"/>
</dbReference>
<feature type="region of interest" description="Disordered" evidence="1">
    <location>
        <begin position="340"/>
        <end position="365"/>
    </location>
</feature>
<keyword evidence="4" id="KW-1185">Reference proteome</keyword>
<organism evidence="3 4">
    <name type="scientific">Discina gigas</name>
    <dbReference type="NCBI Taxonomy" id="1032678"/>
    <lineage>
        <taxon>Eukaryota</taxon>
        <taxon>Fungi</taxon>
        <taxon>Dikarya</taxon>
        <taxon>Ascomycota</taxon>
        <taxon>Pezizomycotina</taxon>
        <taxon>Pezizomycetes</taxon>
        <taxon>Pezizales</taxon>
        <taxon>Discinaceae</taxon>
        <taxon>Discina</taxon>
    </lineage>
</organism>
<reference evidence="3 4" key="1">
    <citation type="submission" date="2024-02" db="EMBL/GenBank/DDBJ databases">
        <title>Discinaceae phylogenomics.</title>
        <authorList>
            <person name="Dirks A.C."/>
            <person name="James T.Y."/>
        </authorList>
    </citation>
    <scope>NUCLEOTIDE SEQUENCE [LARGE SCALE GENOMIC DNA]</scope>
    <source>
        <strain evidence="3 4">ACD0624</strain>
    </source>
</reference>